<proteinExistence type="predicted"/>
<sequence>MPSSTDPQELKVLPSTPVPAGYRFVPKGNIYITKNCRSRTHAADQPLYVVADKRNRTLGLRCPEQIYRQVLASHDETAPKRAQAVQKRDAQIEDNFEAVVLRLFPQAPKDSIPVIVKHAVEKRSGRVGRSTKIGEMEDKVMLAVRAHIRHVHTDYERLLREGVSRGEARQKVWERINEIAKEWGATTGNLFRKRKDGGKGKRARRRAMGTASAAKKRKRPDPVMTKKAQLIIPTAASAGAPSATEQPENKKIRWPKQKGRYARLLAKKARGEVVMVSPDRVRVTRRMARESVGPPAPQESQAVEIIEISSDDNSDDDGGNRRQDLEDDAMDGFIVDNDDKEALAVFSLDEDTSDYSYESDRSSWSD</sequence>
<comment type="caution">
    <text evidence="3">The sequence shown here is derived from an EMBL/GenBank/DDBJ whole genome shotgun (WGS) entry which is preliminary data.</text>
</comment>
<name>A0AAN6XJM0_9PEZI</name>
<evidence type="ECO:0000313" key="4">
    <source>
        <dbReference type="Proteomes" id="UP001303160"/>
    </source>
</evidence>
<feature type="region of interest" description="Disordered" evidence="1">
    <location>
        <begin position="288"/>
        <end position="336"/>
    </location>
</feature>
<accession>A0AAN6XJM0</accession>
<dbReference type="InterPro" id="IPR018744">
    <property type="entry name" value="DUF2293"/>
</dbReference>
<dbReference type="Proteomes" id="UP001303160">
    <property type="component" value="Unassembled WGS sequence"/>
</dbReference>
<evidence type="ECO:0000256" key="1">
    <source>
        <dbReference type="SAM" id="MobiDB-lite"/>
    </source>
</evidence>
<protein>
    <recommendedName>
        <fullName evidence="2">DUF2293 domain-containing protein</fullName>
    </recommendedName>
</protein>
<keyword evidence="4" id="KW-1185">Reference proteome</keyword>
<feature type="domain" description="DUF2293" evidence="2">
    <location>
        <begin position="101"/>
        <end position="184"/>
    </location>
</feature>
<feature type="region of interest" description="Disordered" evidence="1">
    <location>
        <begin position="190"/>
        <end position="256"/>
    </location>
</feature>
<dbReference type="AlphaFoldDB" id="A0AAN6XJM0"/>
<feature type="compositionally biased region" description="Low complexity" evidence="1">
    <location>
        <begin position="231"/>
        <end position="244"/>
    </location>
</feature>
<dbReference type="Pfam" id="PF10056">
    <property type="entry name" value="DUF2293"/>
    <property type="match status" value="1"/>
</dbReference>
<evidence type="ECO:0000259" key="2">
    <source>
        <dbReference type="Pfam" id="PF10056"/>
    </source>
</evidence>
<evidence type="ECO:0000313" key="3">
    <source>
        <dbReference type="EMBL" id="KAK4200495.1"/>
    </source>
</evidence>
<gene>
    <name evidence="3" type="ORF">QBC40DRAFT_69615</name>
</gene>
<dbReference type="PANTHER" id="PTHR38113">
    <property type="match status" value="1"/>
</dbReference>
<feature type="compositionally biased region" description="Basic residues" evidence="1">
    <location>
        <begin position="191"/>
        <end position="207"/>
    </location>
</feature>
<reference evidence="3" key="1">
    <citation type="journal article" date="2023" name="Mol. Phylogenet. Evol.">
        <title>Genome-scale phylogeny and comparative genomics of the fungal order Sordariales.</title>
        <authorList>
            <person name="Hensen N."/>
            <person name="Bonometti L."/>
            <person name="Westerberg I."/>
            <person name="Brannstrom I.O."/>
            <person name="Guillou S."/>
            <person name="Cros-Aarteil S."/>
            <person name="Calhoun S."/>
            <person name="Haridas S."/>
            <person name="Kuo A."/>
            <person name="Mondo S."/>
            <person name="Pangilinan J."/>
            <person name="Riley R."/>
            <person name="LaButti K."/>
            <person name="Andreopoulos B."/>
            <person name="Lipzen A."/>
            <person name="Chen C."/>
            <person name="Yan M."/>
            <person name="Daum C."/>
            <person name="Ng V."/>
            <person name="Clum A."/>
            <person name="Steindorff A."/>
            <person name="Ohm R.A."/>
            <person name="Martin F."/>
            <person name="Silar P."/>
            <person name="Natvig D.O."/>
            <person name="Lalanne C."/>
            <person name="Gautier V."/>
            <person name="Ament-Velasquez S.L."/>
            <person name="Kruys A."/>
            <person name="Hutchinson M.I."/>
            <person name="Powell A.J."/>
            <person name="Barry K."/>
            <person name="Miller A.N."/>
            <person name="Grigoriev I.V."/>
            <person name="Debuchy R."/>
            <person name="Gladieux P."/>
            <person name="Hiltunen Thoren M."/>
            <person name="Johannesson H."/>
        </authorList>
    </citation>
    <scope>NUCLEOTIDE SEQUENCE</scope>
    <source>
        <strain evidence="3">CBS 315.58</strain>
    </source>
</reference>
<dbReference type="EMBL" id="MU863918">
    <property type="protein sequence ID" value="KAK4200495.1"/>
    <property type="molecule type" value="Genomic_DNA"/>
</dbReference>
<reference evidence="3" key="2">
    <citation type="submission" date="2023-05" db="EMBL/GenBank/DDBJ databases">
        <authorList>
            <consortium name="Lawrence Berkeley National Laboratory"/>
            <person name="Steindorff A."/>
            <person name="Hensen N."/>
            <person name="Bonometti L."/>
            <person name="Westerberg I."/>
            <person name="Brannstrom I.O."/>
            <person name="Guillou S."/>
            <person name="Cros-Aarteil S."/>
            <person name="Calhoun S."/>
            <person name="Haridas S."/>
            <person name="Kuo A."/>
            <person name="Mondo S."/>
            <person name="Pangilinan J."/>
            <person name="Riley R."/>
            <person name="Labutti K."/>
            <person name="Andreopoulos B."/>
            <person name="Lipzen A."/>
            <person name="Chen C."/>
            <person name="Yanf M."/>
            <person name="Daum C."/>
            <person name="Ng V."/>
            <person name="Clum A."/>
            <person name="Ohm R."/>
            <person name="Martin F."/>
            <person name="Silar P."/>
            <person name="Natvig D."/>
            <person name="Lalanne C."/>
            <person name="Gautier V."/>
            <person name="Ament-Velasquez S.L."/>
            <person name="Kruys A."/>
            <person name="Hutchinson M.I."/>
            <person name="Powell A.J."/>
            <person name="Barry K."/>
            <person name="Miller A.N."/>
            <person name="Grigoriev I.V."/>
            <person name="Debuchy R."/>
            <person name="Gladieux P."/>
            <person name="Thoren M.H."/>
            <person name="Johannesson H."/>
        </authorList>
    </citation>
    <scope>NUCLEOTIDE SEQUENCE</scope>
    <source>
        <strain evidence="3">CBS 315.58</strain>
    </source>
</reference>
<organism evidence="3 4">
    <name type="scientific">Triangularia verruculosa</name>
    <dbReference type="NCBI Taxonomy" id="2587418"/>
    <lineage>
        <taxon>Eukaryota</taxon>
        <taxon>Fungi</taxon>
        <taxon>Dikarya</taxon>
        <taxon>Ascomycota</taxon>
        <taxon>Pezizomycotina</taxon>
        <taxon>Sordariomycetes</taxon>
        <taxon>Sordariomycetidae</taxon>
        <taxon>Sordariales</taxon>
        <taxon>Podosporaceae</taxon>
        <taxon>Triangularia</taxon>
    </lineage>
</organism>
<dbReference type="PANTHER" id="PTHR38113:SF2">
    <property type="entry name" value="DUF2293 DOMAIN-CONTAINING PROTEIN"/>
    <property type="match status" value="1"/>
</dbReference>